<dbReference type="SMART" id="SM01091">
    <property type="entry name" value="CorC_HlyC"/>
    <property type="match status" value="1"/>
</dbReference>
<evidence type="ECO:0000259" key="12">
    <source>
        <dbReference type="PROSITE" id="PS51371"/>
    </source>
</evidence>
<dbReference type="Gene3D" id="3.30.465.10">
    <property type="match status" value="1"/>
</dbReference>
<dbReference type="InterPro" id="IPR002550">
    <property type="entry name" value="CNNM"/>
</dbReference>
<reference evidence="14 15" key="1">
    <citation type="submission" date="2022-08" db="EMBL/GenBank/DDBJ databases">
        <title>Bacterial and archaeal communities from various locations to study Microbial Dark Matter (Phase II).</title>
        <authorList>
            <person name="Stepanauskas R."/>
        </authorList>
    </citation>
    <scope>NUCLEOTIDE SEQUENCE [LARGE SCALE GENOMIC DNA]</scope>
    <source>
        <strain evidence="14 15">PD1</strain>
    </source>
</reference>
<evidence type="ECO:0000256" key="4">
    <source>
        <dbReference type="ARBA" id="ARBA00022692"/>
    </source>
</evidence>
<dbReference type="PANTHER" id="PTHR22777">
    <property type="entry name" value="HEMOLYSIN-RELATED"/>
    <property type="match status" value="1"/>
</dbReference>
<dbReference type="Pfam" id="PF03471">
    <property type="entry name" value="CorC_HlyC"/>
    <property type="match status" value="1"/>
</dbReference>
<evidence type="ECO:0000313" key="15">
    <source>
        <dbReference type="Proteomes" id="UP001204798"/>
    </source>
</evidence>
<dbReference type="CDD" id="cd04590">
    <property type="entry name" value="CBS_pair_CorC_HlyC_assoc"/>
    <property type="match status" value="1"/>
</dbReference>
<evidence type="ECO:0000256" key="5">
    <source>
        <dbReference type="ARBA" id="ARBA00022737"/>
    </source>
</evidence>
<feature type="domain" description="CBS" evidence="12">
    <location>
        <begin position="281"/>
        <end position="338"/>
    </location>
</feature>
<dbReference type="InterPro" id="IPR000644">
    <property type="entry name" value="CBS_dom"/>
</dbReference>
<feature type="transmembrane region" description="Helical" evidence="11">
    <location>
        <begin position="95"/>
        <end position="116"/>
    </location>
</feature>
<dbReference type="InterPro" id="IPR005170">
    <property type="entry name" value="Transptr-assoc_dom"/>
</dbReference>
<feature type="domain" description="CBS" evidence="12">
    <location>
        <begin position="216"/>
        <end position="276"/>
    </location>
</feature>
<dbReference type="SMART" id="SM00116">
    <property type="entry name" value="CBS"/>
    <property type="match status" value="2"/>
</dbReference>
<protein>
    <submittedName>
        <fullName evidence="14">CBS domain containing-hemolysin-like protein</fullName>
    </submittedName>
</protein>
<evidence type="ECO:0000256" key="1">
    <source>
        <dbReference type="ARBA" id="ARBA00004651"/>
    </source>
</evidence>
<organism evidence="14 15">
    <name type="scientific">Candidatus Fervidibacter sacchari</name>
    <dbReference type="NCBI Taxonomy" id="1448929"/>
    <lineage>
        <taxon>Bacteria</taxon>
        <taxon>Candidatus Fervidibacterota</taxon>
        <taxon>Candidatus Fervidibacter</taxon>
    </lineage>
</organism>
<feature type="transmembrane region" description="Helical" evidence="11">
    <location>
        <begin position="6"/>
        <end position="28"/>
    </location>
</feature>
<evidence type="ECO:0000313" key="14">
    <source>
        <dbReference type="EMBL" id="MCS3919869.1"/>
    </source>
</evidence>
<keyword evidence="8 10" id="KW-0472">Membrane</keyword>
<dbReference type="RefSeq" id="WP_259096777.1">
    <property type="nucleotide sequence ID" value="NZ_CP130454.1"/>
</dbReference>
<dbReference type="PROSITE" id="PS00549">
    <property type="entry name" value="BACTERIOFERRITIN"/>
    <property type="match status" value="1"/>
</dbReference>
<keyword evidence="15" id="KW-1185">Reference proteome</keyword>
<dbReference type="Pfam" id="PF00571">
    <property type="entry name" value="CBS"/>
    <property type="match status" value="2"/>
</dbReference>
<evidence type="ECO:0000256" key="9">
    <source>
        <dbReference type="PROSITE-ProRule" id="PRU00703"/>
    </source>
</evidence>
<dbReference type="PANTHER" id="PTHR22777:SF32">
    <property type="entry name" value="UPF0053 INNER MEMBRANE PROTEIN YFJD"/>
    <property type="match status" value="1"/>
</dbReference>
<comment type="similarity">
    <text evidence="2">Belongs to the UPF0053 family.</text>
</comment>
<dbReference type="EMBL" id="JANUCP010000004">
    <property type="protein sequence ID" value="MCS3919869.1"/>
    <property type="molecule type" value="Genomic_DNA"/>
</dbReference>
<evidence type="ECO:0000256" key="11">
    <source>
        <dbReference type="SAM" id="Phobius"/>
    </source>
</evidence>
<feature type="transmembrane region" description="Helical" evidence="11">
    <location>
        <begin position="145"/>
        <end position="166"/>
    </location>
</feature>
<keyword evidence="3" id="KW-1003">Cell membrane</keyword>
<evidence type="ECO:0000259" key="13">
    <source>
        <dbReference type="PROSITE" id="PS51846"/>
    </source>
</evidence>
<evidence type="ECO:0000256" key="2">
    <source>
        <dbReference type="ARBA" id="ARBA00006337"/>
    </source>
</evidence>
<dbReference type="SUPFAM" id="SSF54631">
    <property type="entry name" value="CBS-domain pair"/>
    <property type="match status" value="1"/>
</dbReference>
<feature type="transmembrane region" description="Helical" evidence="11">
    <location>
        <begin position="121"/>
        <end position="139"/>
    </location>
</feature>
<dbReference type="InterPro" id="IPR016169">
    <property type="entry name" value="FAD-bd_PCMH_sub2"/>
</dbReference>
<keyword evidence="4 10" id="KW-0812">Transmembrane</keyword>
<keyword evidence="7 9" id="KW-0129">CBS domain</keyword>
<accession>A0ABT2EQ85</accession>
<dbReference type="InterPro" id="IPR036318">
    <property type="entry name" value="FAD-bd_PCMH-like_sf"/>
</dbReference>
<keyword evidence="5" id="KW-0677">Repeat</keyword>
<name>A0ABT2EQ85_9BACT</name>
<evidence type="ECO:0000256" key="8">
    <source>
        <dbReference type="ARBA" id="ARBA00023136"/>
    </source>
</evidence>
<keyword evidence="6 10" id="KW-1133">Transmembrane helix</keyword>
<dbReference type="Proteomes" id="UP001204798">
    <property type="component" value="Unassembled WGS sequence"/>
</dbReference>
<dbReference type="InterPro" id="IPR046342">
    <property type="entry name" value="CBS_dom_sf"/>
</dbReference>
<dbReference type="PROSITE" id="PS51371">
    <property type="entry name" value="CBS"/>
    <property type="match status" value="2"/>
</dbReference>
<dbReference type="SUPFAM" id="SSF56176">
    <property type="entry name" value="FAD-binding/transporter-associated domain-like"/>
    <property type="match status" value="1"/>
</dbReference>
<proteinExistence type="inferred from homology"/>
<dbReference type="Pfam" id="PF01595">
    <property type="entry name" value="CNNM"/>
    <property type="match status" value="1"/>
</dbReference>
<evidence type="ECO:0000256" key="10">
    <source>
        <dbReference type="PROSITE-ProRule" id="PRU01193"/>
    </source>
</evidence>
<sequence>MSGDDAVIVALKLALATFLLWVSSLFSASETALLGVGKVKAKHLADEGDESAKQVLRLYRNPPRLIATLIAGITISDYIAEALVTSVALDLGRTIQFVGLSAIISVVFAFLVLTFVDVMPAIYGASYADIVAFSVARWVAFFQKLLAPVLVFVEWIVGSILSLLGLKDAHHPPLVTEAEIFATLDIAEHQGVITKEQKQMLASALEFKEVRVGEVMIPRVDMVTIRHDTLLDEAIRIMRKSGHSRLPVYHDTRDEIVGILHAKDVLAAWYRGERDRTAGELARPPLFATESQKAYNLLRTMQRQRKGMAIVLDEEGGTAGLVTVEDILEEIVGEIFDEYDIAEAPVRQIGENEFLVRAPLSIRQVEKFLGVELPEEEYDTLAELIVAHLEKLPQVGDRVDLDGVSLEVAEMRGRRIVWVKVTVTNQ</sequence>
<comment type="caution">
    <text evidence="14">The sequence shown here is derived from an EMBL/GenBank/DDBJ whole genome shotgun (WGS) entry which is preliminary data.</text>
</comment>
<dbReference type="InterPro" id="IPR044751">
    <property type="entry name" value="Ion_transp-like_CBS"/>
</dbReference>
<gene>
    <name evidence="14" type="ORF">M2350_002286</name>
</gene>
<dbReference type="PROSITE" id="PS51846">
    <property type="entry name" value="CNNM"/>
    <property type="match status" value="1"/>
</dbReference>
<evidence type="ECO:0000256" key="6">
    <source>
        <dbReference type="ARBA" id="ARBA00022989"/>
    </source>
</evidence>
<dbReference type="Gene3D" id="3.10.580.10">
    <property type="entry name" value="CBS-domain"/>
    <property type="match status" value="1"/>
</dbReference>
<evidence type="ECO:0000256" key="7">
    <source>
        <dbReference type="ARBA" id="ARBA00023122"/>
    </source>
</evidence>
<evidence type="ECO:0000256" key="3">
    <source>
        <dbReference type="ARBA" id="ARBA00022475"/>
    </source>
</evidence>
<comment type="subcellular location">
    <subcellularLocation>
        <location evidence="1">Cell membrane</location>
        <topology evidence="1">Multi-pass membrane protein</topology>
    </subcellularLocation>
</comment>
<feature type="transmembrane region" description="Helical" evidence="11">
    <location>
        <begin position="65"/>
        <end position="89"/>
    </location>
</feature>
<feature type="domain" description="CNNM transmembrane" evidence="13">
    <location>
        <begin position="5"/>
        <end position="197"/>
    </location>
</feature>